<evidence type="ECO:0000256" key="3">
    <source>
        <dbReference type="ARBA" id="ARBA00022723"/>
    </source>
</evidence>
<evidence type="ECO:0000259" key="16">
    <source>
        <dbReference type="PROSITE" id="PS50020"/>
    </source>
</evidence>
<evidence type="ECO:0000256" key="10">
    <source>
        <dbReference type="ARBA" id="ARBA00058316"/>
    </source>
</evidence>
<evidence type="ECO:0000256" key="6">
    <source>
        <dbReference type="ARBA" id="ARBA00022771"/>
    </source>
</evidence>
<dbReference type="InParanoid" id="H0Y1Q1"/>
<dbReference type="SUPFAM" id="SSF57667">
    <property type="entry name" value="beta-beta-alpha zinc fingers"/>
    <property type="match status" value="1"/>
</dbReference>
<dbReference type="Gene3D" id="3.30.160.60">
    <property type="entry name" value="Classic Zinc Finger"/>
    <property type="match status" value="1"/>
</dbReference>
<feature type="region of interest" description="Disordered" evidence="15">
    <location>
        <begin position="193"/>
        <end position="245"/>
    </location>
</feature>
<dbReference type="FunFam" id="3.30.160.60:FF:000767">
    <property type="entry name" value="WW domain-binding protein 4"/>
    <property type="match status" value="1"/>
</dbReference>
<evidence type="ECO:0000256" key="5">
    <source>
        <dbReference type="ARBA" id="ARBA00022737"/>
    </source>
</evidence>
<name>H0Y1Q1_OTOGA</name>
<dbReference type="EMBL" id="AAQR03072734">
    <property type="status" value="NOT_ANNOTATED_CDS"/>
    <property type="molecule type" value="Genomic_DNA"/>
</dbReference>
<dbReference type="Pfam" id="PF00397">
    <property type="entry name" value="WW"/>
    <property type="match status" value="2"/>
</dbReference>
<dbReference type="InterPro" id="IPR013085">
    <property type="entry name" value="U1-CZ_Znf_C2H2"/>
</dbReference>
<feature type="domain" description="WW" evidence="16">
    <location>
        <begin position="123"/>
        <end position="156"/>
    </location>
</feature>
<dbReference type="GO" id="GO:0016607">
    <property type="term" value="C:nuclear speck"/>
    <property type="evidence" value="ECO:0007669"/>
    <property type="project" value="Ensembl"/>
</dbReference>
<feature type="domain" description="Matrin-type" evidence="17">
    <location>
        <begin position="10"/>
        <end position="41"/>
    </location>
</feature>
<comment type="subcellular location">
    <subcellularLocation>
        <location evidence="1">Nucleus</location>
    </subcellularLocation>
</comment>
<dbReference type="InterPro" id="IPR001202">
    <property type="entry name" value="WW_dom"/>
</dbReference>
<evidence type="ECO:0000256" key="11">
    <source>
        <dbReference type="ARBA" id="ARBA00062833"/>
    </source>
</evidence>
<reference evidence="19" key="1">
    <citation type="submission" date="2011-03" db="EMBL/GenBank/DDBJ databases">
        <title>Version 3 of the genome sequence of Otolemur garnettii (Bushbaby).</title>
        <authorList>
            <consortium name="The Broad Institute Genome Sequencing Platform"/>
            <person name="Di Palma F."/>
            <person name="Johnson J."/>
            <person name="Lander E.S."/>
            <person name="Lindblad-Toh K."/>
            <person name="Jaffe D.B."/>
            <person name="Gnerre S."/>
            <person name="MacCallum I."/>
            <person name="Przybylski D."/>
            <person name="Ribeiro F.J."/>
            <person name="Burton J.N."/>
            <person name="Walker B.J."/>
            <person name="Sharpe T."/>
            <person name="Hall G."/>
        </authorList>
    </citation>
    <scope>NUCLEOTIDE SEQUENCE [LARGE SCALE GENOMIC DNA]</scope>
</reference>
<dbReference type="EMBL" id="AAQR03072735">
    <property type="status" value="NOT_ANNOTATED_CDS"/>
    <property type="molecule type" value="Genomic_DNA"/>
</dbReference>
<dbReference type="GO" id="GO:0008270">
    <property type="term" value="F:zinc ion binding"/>
    <property type="evidence" value="ECO:0007669"/>
    <property type="project" value="UniProtKB-KW"/>
</dbReference>
<dbReference type="GO" id="GO:0070064">
    <property type="term" value="F:proline-rich region binding"/>
    <property type="evidence" value="ECO:0007669"/>
    <property type="project" value="Ensembl"/>
</dbReference>
<dbReference type="Pfam" id="PF06220">
    <property type="entry name" value="zf-U1"/>
    <property type="match status" value="1"/>
</dbReference>
<dbReference type="InterPro" id="IPR000690">
    <property type="entry name" value="Matrin/U1-C_Znf_C2H2"/>
</dbReference>
<keyword evidence="3" id="KW-0479">Metal-binding</keyword>
<dbReference type="PANTHER" id="PTHR13173">
    <property type="entry name" value="WW DOMAIN BINDING PROTEIN 4"/>
    <property type="match status" value="1"/>
</dbReference>
<evidence type="ECO:0000256" key="1">
    <source>
        <dbReference type="ARBA" id="ARBA00004123"/>
    </source>
</evidence>
<comment type="function">
    <text evidence="10">Involved in pre-mRNA splicing as a component of the spliceosome. May play a role in cross-intron bridging of U1 and U2 snRNPs in the mammalian A complex.</text>
</comment>
<evidence type="ECO:0000256" key="7">
    <source>
        <dbReference type="ARBA" id="ARBA00022833"/>
    </source>
</evidence>
<keyword evidence="6" id="KW-0863">Zinc-finger</keyword>
<dbReference type="AlphaFoldDB" id="H0Y1Q1"/>
<evidence type="ECO:0000256" key="14">
    <source>
        <dbReference type="ARBA" id="ARBA00079907"/>
    </source>
</evidence>
<feature type="compositionally biased region" description="Polar residues" evidence="15">
    <location>
        <begin position="89"/>
        <end position="113"/>
    </location>
</feature>
<evidence type="ECO:0000256" key="13">
    <source>
        <dbReference type="ARBA" id="ARBA00078200"/>
    </source>
</evidence>
<dbReference type="InterPro" id="IPR003604">
    <property type="entry name" value="Matrin/U1-like-C_Znf_C2H2"/>
</dbReference>
<protein>
    <recommendedName>
        <fullName evidence="12">WW domain-binding protein 4</fullName>
    </recommendedName>
    <alternativeName>
        <fullName evidence="13">Formin-binding protein 21</fullName>
    </alternativeName>
    <alternativeName>
        <fullName evidence="14">WW domain-containing-binding protein 4</fullName>
    </alternativeName>
</protein>
<dbReference type="GeneTree" id="ENSGT00390000013956"/>
<dbReference type="SMART" id="SM00451">
    <property type="entry name" value="ZnF_U1"/>
    <property type="match status" value="1"/>
</dbReference>
<dbReference type="FunCoup" id="H0Y1Q1">
    <property type="interactions" value="3119"/>
</dbReference>
<evidence type="ECO:0000256" key="4">
    <source>
        <dbReference type="ARBA" id="ARBA00022728"/>
    </source>
</evidence>
<evidence type="ECO:0000256" key="2">
    <source>
        <dbReference type="ARBA" id="ARBA00022664"/>
    </source>
</evidence>
<feature type="domain" description="WW" evidence="16">
    <location>
        <begin position="170"/>
        <end position="197"/>
    </location>
</feature>
<evidence type="ECO:0000313" key="18">
    <source>
        <dbReference type="Ensembl" id="ENSOGAP00000022294.1"/>
    </source>
</evidence>
<evidence type="ECO:0000259" key="17">
    <source>
        <dbReference type="PROSITE" id="PS50171"/>
    </source>
</evidence>
<feature type="region of interest" description="Disordered" evidence="15">
    <location>
        <begin position="86"/>
        <end position="130"/>
    </location>
</feature>
<dbReference type="InterPro" id="IPR036020">
    <property type="entry name" value="WW_dom_sf"/>
</dbReference>
<feature type="compositionally biased region" description="Basic and acidic residues" evidence="15">
    <location>
        <begin position="219"/>
        <end position="245"/>
    </location>
</feature>
<dbReference type="GO" id="GO:0071005">
    <property type="term" value="C:U2-type precatalytic spliceosome"/>
    <property type="evidence" value="ECO:0007669"/>
    <property type="project" value="Ensembl"/>
</dbReference>
<evidence type="ECO:0000256" key="8">
    <source>
        <dbReference type="ARBA" id="ARBA00023187"/>
    </source>
</evidence>
<proteinExistence type="predicted"/>
<evidence type="ECO:0000256" key="15">
    <source>
        <dbReference type="SAM" id="MobiDB-lite"/>
    </source>
</evidence>
<keyword evidence="9" id="KW-0539">Nucleus</keyword>
<keyword evidence="5" id="KW-0677">Repeat</keyword>
<dbReference type="OMA" id="IDPMRLE"/>
<dbReference type="PROSITE" id="PS50020">
    <property type="entry name" value="WW_DOMAIN_2"/>
    <property type="match status" value="2"/>
</dbReference>
<dbReference type="SUPFAM" id="SSF51045">
    <property type="entry name" value="WW domain"/>
    <property type="match status" value="2"/>
</dbReference>
<dbReference type="CDD" id="cd00201">
    <property type="entry name" value="WW"/>
    <property type="match status" value="2"/>
</dbReference>
<reference evidence="18" key="2">
    <citation type="submission" date="2025-08" db="UniProtKB">
        <authorList>
            <consortium name="Ensembl"/>
        </authorList>
    </citation>
    <scope>IDENTIFICATION</scope>
</reference>
<keyword evidence="2" id="KW-0507">mRNA processing</keyword>
<feature type="region of interest" description="Disordered" evidence="15">
    <location>
        <begin position="277"/>
        <end position="299"/>
    </location>
</feature>
<dbReference type="PANTHER" id="PTHR13173:SF10">
    <property type="entry name" value="WW DOMAIN-BINDING PROTEIN 4"/>
    <property type="match status" value="1"/>
</dbReference>
<sequence>ADYWKSQPKKFCDYCKCWIADNRPSVEFHERGKNHKENVAKRISEIKQKSLDKAKEEEKASKEFAAMEAAALKAYQEDLKRLGLESGKKQPSTTTSVTHCLTSAVPPTSTSNQQKEKKKKKKDPPKGRWVEGITSEGYHYYYDLISGASQWEKPEGFEGNLKKIAGKTVWVEGLSEDGYTYYYNTETGESRWEKPDDFMPHTGDLLSSKVSEKPLGNIEESKSSDLHSEPDGKQETEAEGKEVSTETKIPKIKFKLLRFHRWRQYSWVEIDFREKSIQKQNSSGSNEEKSKTLKKSNPYGEWQAIKQEAESHSSEEVDLELPNTENEYVSTSEADGGGEPKVVFKEKTVTCLGIVAEGVAPVFKKRRIENGKSRNLRQRGDDQ</sequence>
<dbReference type="InterPro" id="IPR036236">
    <property type="entry name" value="Znf_C2H2_sf"/>
</dbReference>
<evidence type="ECO:0000256" key="9">
    <source>
        <dbReference type="ARBA" id="ARBA00023242"/>
    </source>
</evidence>
<reference evidence="18" key="3">
    <citation type="submission" date="2025-09" db="UniProtKB">
        <authorList>
            <consortium name="Ensembl"/>
        </authorList>
    </citation>
    <scope>IDENTIFICATION</scope>
</reference>
<dbReference type="PROSITE" id="PS01159">
    <property type="entry name" value="WW_DOMAIN_1"/>
    <property type="match status" value="2"/>
</dbReference>
<dbReference type="GO" id="GO:0003723">
    <property type="term" value="F:RNA binding"/>
    <property type="evidence" value="ECO:0007669"/>
    <property type="project" value="TreeGrafter"/>
</dbReference>
<keyword evidence="4" id="KW-0747">Spliceosome</keyword>
<dbReference type="STRING" id="30611.ENSOGAP00000022294"/>
<dbReference type="SMART" id="SM00456">
    <property type="entry name" value="WW"/>
    <property type="match status" value="2"/>
</dbReference>
<comment type="subunit">
    <text evidence="11">Component of the spliceosome B complex. Associated with U2 snRNPs. Binds splicing factors SNRPB, SNRPC and SF1. Interacts via the WW domains with the Pro-rich domains of KHDRBS1/SAM68. Interacts via the WW domains with the Pro-rich domains of WBP11. Interacts with SNRNP200.</text>
</comment>
<organism evidence="18 19">
    <name type="scientific">Otolemur garnettii</name>
    <name type="common">Small-eared galago</name>
    <name type="synonym">Garnett's greater bushbaby</name>
    <dbReference type="NCBI Taxonomy" id="30611"/>
    <lineage>
        <taxon>Eukaryota</taxon>
        <taxon>Metazoa</taxon>
        <taxon>Chordata</taxon>
        <taxon>Craniata</taxon>
        <taxon>Vertebrata</taxon>
        <taxon>Euteleostomi</taxon>
        <taxon>Mammalia</taxon>
        <taxon>Eutheria</taxon>
        <taxon>Euarchontoglires</taxon>
        <taxon>Primates</taxon>
        <taxon>Strepsirrhini</taxon>
        <taxon>Lorisiformes</taxon>
        <taxon>Galagidae</taxon>
        <taxon>Otolemur</taxon>
    </lineage>
</organism>
<accession>H0Y1Q1</accession>
<keyword evidence="7" id="KW-0862">Zinc</keyword>
<dbReference type="Ensembl" id="ENSOGAT00000025529.1">
    <property type="protein sequence ID" value="ENSOGAP00000022294.1"/>
    <property type="gene ID" value="ENSOGAG00000015224.2"/>
</dbReference>
<keyword evidence="8" id="KW-0508">mRNA splicing</keyword>
<dbReference type="EMBL" id="AAQR03072733">
    <property type="status" value="NOT_ANNOTATED_CDS"/>
    <property type="molecule type" value="Genomic_DNA"/>
</dbReference>
<dbReference type="Proteomes" id="UP000005225">
    <property type="component" value="Unassembled WGS sequence"/>
</dbReference>
<dbReference type="InterPro" id="IPR040023">
    <property type="entry name" value="WBP4"/>
</dbReference>
<evidence type="ECO:0000313" key="19">
    <source>
        <dbReference type="Proteomes" id="UP000005225"/>
    </source>
</evidence>
<dbReference type="PROSITE" id="PS50171">
    <property type="entry name" value="ZF_MATRIN"/>
    <property type="match status" value="1"/>
</dbReference>
<keyword evidence="19" id="KW-1185">Reference proteome</keyword>
<evidence type="ECO:0000256" key="12">
    <source>
        <dbReference type="ARBA" id="ARBA00072304"/>
    </source>
</evidence>
<dbReference type="GO" id="GO:0045292">
    <property type="term" value="P:mRNA cis splicing, via spliceosome"/>
    <property type="evidence" value="ECO:0007669"/>
    <property type="project" value="Ensembl"/>
</dbReference>
<dbReference type="Gene3D" id="2.20.70.10">
    <property type="match status" value="1"/>
</dbReference>
<dbReference type="eggNOG" id="KOG0150">
    <property type="taxonomic scope" value="Eukaryota"/>
</dbReference>